<dbReference type="PANTHER" id="PTHR46670:SF3">
    <property type="entry name" value="ENDONUCLEASE_EXONUCLEASE_PHOSPHATASE DOMAIN-CONTAINING PROTEIN"/>
    <property type="match status" value="1"/>
</dbReference>
<proteinExistence type="predicted"/>
<protein>
    <submittedName>
        <fullName evidence="1">Uncharacterized protein</fullName>
    </submittedName>
</protein>
<accession>A0ABN8R4M7</accession>
<keyword evidence="2" id="KW-1185">Reference proteome</keyword>
<reference evidence="1 2" key="1">
    <citation type="submission" date="2022-05" db="EMBL/GenBank/DDBJ databases">
        <authorList>
            <consortium name="Genoscope - CEA"/>
            <person name="William W."/>
        </authorList>
    </citation>
    <scope>NUCLEOTIDE SEQUENCE [LARGE SCALE GENOMIC DNA]</scope>
</reference>
<sequence>LKYIDIAEFSADIASSMFCASVHWDNIDALSDCFNMTLTDILDKHAPLKTSIMINRPKIPSFNDDIKQLKRKRRRLEKKALKTDLPGDWNDHHKVRNQYSALLKSARVNYHSNLIDQCADDSRKLFFVSRPCSQILSLFILAAILNEFRLSVDKSVT</sequence>
<evidence type="ECO:0000313" key="2">
    <source>
        <dbReference type="Proteomes" id="UP001159427"/>
    </source>
</evidence>
<feature type="non-terminal residue" evidence="1">
    <location>
        <position position="1"/>
    </location>
</feature>
<dbReference type="EMBL" id="CALNXI010001569">
    <property type="protein sequence ID" value="CAH3172310.1"/>
    <property type="molecule type" value="Genomic_DNA"/>
</dbReference>
<organism evidence="1 2">
    <name type="scientific">Porites evermanni</name>
    <dbReference type="NCBI Taxonomy" id="104178"/>
    <lineage>
        <taxon>Eukaryota</taxon>
        <taxon>Metazoa</taxon>
        <taxon>Cnidaria</taxon>
        <taxon>Anthozoa</taxon>
        <taxon>Hexacorallia</taxon>
        <taxon>Scleractinia</taxon>
        <taxon>Fungiina</taxon>
        <taxon>Poritidae</taxon>
        <taxon>Porites</taxon>
    </lineage>
</organism>
<comment type="caution">
    <text evidence="1">The sequence shown here is derived from an EMBL/GenBank/DDBJ whole genome shotgun (WGS) entry which is preliminary data.</text>
</comment>
<dbReference type="PANTHER" id="PTHR46670">
    <property type="entry name" value="ENDO/EXONUCLEASE/PHOSPHATASE DOMAIN-CONTAINING PROTEIN"/>
    <property type="match status" value="1"/>
</dbReference>
<name>A0ABN8R4M7_9CNID</name>
<evidence type="ECO:0000313" key="1">
    <source>
        <dbReference type="EMBL" id="CAH3172310.1"/>
    </source>
</evidence>
<dbReference type="Proteomes" id="UP001159427">
    <property type="component" value="Unassembled WGS sequence"/>
</dbReference>
<gene>
    <name evidence="1" type="ORF">PEVE_00008321</name>
</gene>